<organism evidence="1">
    <name type="scientific">Panstrongylus lignarius</name>
    <dbReference type="NCBI Taxonomy" id="156445"/>
    <lineage>
        <taxon>Eukaryota</taxon>
        <taxon>Metazoa</taxon>
        <taxon>Ecdysozoa</taxon>
        <taxon>Arthropoda</taxon>
        <taxon>Hexapoda</taxon>
        <taxon>Insecta</taxon>
        <taxon>Pterygota</taxon>
        <taxon>Neoptera</taxon>
        <taxon>Paraneoptera</taxon>
        <taxon>Hemiptera</taxon>
        <taxon>Heteroptera</taxon>
        <taxon>Panheteroptera</taxon>
        <taxon>Cimicomorpha</taxon>
        <taxon>Reduviidae</taxon>
        <taxon>Triatominae</taxon>
        <taxon>Panstrongylus</taxon>
    </lineage>
</organism>
<accession>A0A224Y0X0</accession>
<evidence type="ECO:0000313" key="1">
    <source>
        <dbReference type="EMBL" id="JAW16128.1"/>
    </source>
</evidence>
<dbReference type="EMBL" id="GFTR01000298">
    <property type="protein sequence ID" value="JAW16128.1"/>
    <property type="molecule type" value="Transcribed_RNA"/>
</dbReference>
<name>A0A224Y0X0_9HEMI</name>
<sequence length="70" mass="8279">MLIVHCWVLFILNPGGRLMSMATSQYPRWLIPKLQCRLIYSGCYFIVILLDLKEKHVKNFRQELQGLSRV</sequence>
<protein>
    <submittedName>
        <fullName evidence="1">Uncharacterized protein</fullName>
    </submittedName>
</protein>
<reference evidence="1" key="1">
    <citation type="journal article" date="2018" name="PLoS Negl. Trop. Dis.">
        <title>An insight into the salivary gland and fat body transcriptome of Panstrongylus lignarius (Hemiptera: Heteroptera), the main vector of Chagas disease in Peru.</title>
        <authorList>
            <person name="Nevoa J.C."/>
            <person name="Mendes M.T."/>
            <person name="da Silva M.V."/>
            <person name="Soares S.C."/>
            <person name="Oliveira C.J.F."/>
            <person name="Ribeiro J.M.C."/>
        </authorList>
    </citation>
    <scope>NUCLEOTIDE SEQUENCE</scope>
</reference>
<dbReference type="AlphaFoldDB" id="A0A224Y0X0"/>
<proteinExistence type="predicted"/>